<dbReference type="InterPro" id="IPR029751">
    <property type="entry name" value="Ribosomal_L25_dom"/>
</dbReference>
<organism evidence="7 8">
    <name type="scientific">Candidatus Anaerobutyricum stercoripullorum</name>
    <dbReference type="NCBI Taxonomy" id="2838456"/>
    <lineage>
        <taxon>Bacteria</taxon>
        <taxon>Bacillati</taxon>
        <taxon>Bacillota</taxon>
        <taxon>Clostridia</taxon>
        <taxon>Lachnospirales</taxon>
        <taxon>Lachnospiraceae</taxon>
        <taxon>Anaerobutyricum</taxon>
    </lineage>
</organism>
<dbReference type="InterPro" id="IPR011035">
    <property type="entry name" value="Ribosomal_bL25/Gln-tRNA_synth"/>
</dbReference>
<reference evidence="7" key="2">
    <citation type="submission" date="2021-04" db="EMBL/GenBank/DDBJ databases">
        <authorList>
            <person name="Gilroy R."/>
        </authorList>
    </citation>
    <scope>NUCLEOTIDE SEQUENCE</scope>
    <source>
        <strain evidence="7">ChiSxjej3B15-1167</strain>
    </source>
</reference>
<dbReference type="GO" id="GO:0006412">
    <property type="term" value="P:translation"/>
    <property type="evidence" value="ECO:0007669"/>
    <property type="project" value="InterPro"/>
</dbReference>
<dbReference type="GO" id="GO:0008097">
    <property type="term" value="F:5S rRNA binding"/>
    <property type="evidence" value="ECO:0007669"/>
    <property type="project" value="InterPro"/>
</dbReference>
<dbReference type="InterPro" id="IPR020930">
    <property type="entry name" value="Ribosomal_uL5_bac-type"/>
</dbReference>
<feature type="domain" description="Large ribosomal subunit protein bL25 beta" evidence="6">
    <location>
        <begin position="102"/>
        <end position="178"/>
    </location>
</feature>
<keyword evidence="3 7" id="KW-0689">Ribosomal protein</keyword>
<dbReference type="GO" id="GO:0003735">
    <property type="term" value="F:structural constituent of ribosome"/>
    <property type="evidence" value="ECO:0007669"/>
    <property type="project" value="InterPro"/>
</dbReference>
<dbReference type="CDD" id="cd00495">
    <property type="entry name" value="Ribosomal_L25_TL5_CTC"/>
    <property type="match status" value="1"/>
</dbReference>
<evidence type="ECO:0000256" key="3">
    <source>
        <dbReference type="ARBA" id="ARBA00022980"/>
    </source>
</evidence>
<dbReference type="SUPFAM" id="SSF50715">
    <property type="entry name" value="Ribosomal protein L25-like"/>
    <property type="match status" value="1"/>
</dbReference>
<protein>
    <submittedName>
        <fullName evidence="7">50S ribosomal protein L25</fullName>
    </submittedName>
</protein>
<dbReference type="EMBL" id="DXEQ01000125">
    <property type="protein sequence ID" value="HIX72247.1"/>
    <property type="molecule type" value="Genomic_DNA"/>
</dbReference>
<keyword evidence="2" id="KW-0694">RNA-binding</keyword>
<reference evidence="7" key="1">
    <citation type="journal article" date="2021" name="PeerJ">
        <title>Extensive microbial diversity within the chicken gut microbiome revealed by metagenomics and culture.</title>
        <authorList>
            <person name="Gilroy R."/>
            <person name="Ravi A."/>
            <person name="Getino M."/>
            <person name="Pursley I."/>
            <person name="Horton D.L."/>
            <person name="Alikhan N.F."/>
            <person name="Baker D."/>
            <person name="Gharbi K."/>
            <person name="Hall N."/>
            <person name="Watson M."/>
            <person name="Adriaenssens E.M."/>
            <person name="Foster-Nyarko E."/>
            <person name="Jarju S."/>
            <person name="Secka A."/>
            <person name="Antonio M."/>
            <person name="Oren A."/>
            <person name="Chaudhuri R.R."/>
            <person name="La Ragione R."/>
            <person name="Hildebrand F."/>
            <person name="Pallen M.J."/>
        </authorList>
    </citation>
    <scope>NUCLEOTIDE SEQUENCE</scope>
    <source>
        <strain evidence="7">ChiSxjej3B15-1167</strain>
    </source>
</reference>
<dbReference type="NCBIfam" id="TIGR00731">
    <property type="entry name" value="bL25_bact_ctc"/>
    <property type="match status" value="1"/>
</dbReference>
<dbReference type="GO" id="GO:0022625">
    <property type="term" value="C:cytosolic large ribosomal subunit"/>
    <property type="evidence" value="ECO:0007669"/>
    <property type="project" value="TreeGrafter"/>
</dbReference>
<dbReference type="Pfam" id="PF14693">
    <property type="entry name" value="Ribosomal_TL5_C"/>
    <property type="match status" value="1"/>
</dbReference>
<dbReference type="InterPro" id="IPR020056">
    <property type="entry name" value="Rbsml_bL25/Gln-tRNA_synth_N"/>
</dbReference>
<dbReference type="Gene3D" id="2.170.120.20">
    <property type="entry name" value="Ribosomal protein L25, beta domain"/>
    <property type="match status" value="1"/>
</dbReference>
<dbReference type="InterPro" id="IPR037121">
    <property type="entry name" value="Ribosomal_bL25_C"/>
</dbReference>
<sequence>MDVLKAERRDQREKAKRLRREGYITGNVCGKEIEGSIPVKMEKKAVNHVLGKNRKGAQIALDIDGEVHNVLIKDISYNALDNIVEEIEFQALVKNQKVQSVAEIVIENRDKVEDGVVQEQLEEIEYRALPEHLVEKIVLDVGDMKVGDVLRVKDLDIAKNEAVDVITDPEAQVVIVTAVKAAASSEEETEAEAE</sequence>
<dbReference type="PANTHER" id="PTHR33284">
    <property type="entry name" value="RIBOSOMAL PROTEIN L25/GLN-TRNA SYNTHETASE, ANTI-CODON-BINDING DOMAIN-CONTAINING PROTEIN"/>
    <property type="match status" value="1"/>
</dbReference>
<accession>A0A9D1X476</accession>
<dbReference type="InterPro" id="IPR001021">
    <property type="entry name" value="Ribosomal_bL25_long"/>
</dbReference>
<evidence type="ECO:0000256" key="2">
    <source>
        <dbReference type="ARBA" id="ARBA00022884"/>
    </source>
</evidence>
<evidence type="ECO:0000313" key="8">
    <source>
        <dbReference type="Proteomes" id="UP000886805"/>
    </source>
</evidence>
<evidence type="ECO:0000313" key="7">
    <source>
        <dbReference type="EMBL" id="HIX72247.1"/>
    </source>
</evidence>
<keyword evidence="1" id="KW-0699">rRNA-binding</keyword>
<proteinExistence type="predicted"/>
<dbReference type="Pfam" id="PF01386">
    <property type="entry name" value="Ribosomal_L25p"/>
    <property type="match status" value="1"/>
</dbReference>
<evidence type="ECO:0000256" key="4">
    <source>
        <dbReference type="ARBA" id="ARBA00023274"/>
    </source>
</evidence>
<feature type="domain" description="Large ribosomal subunit protein bL25 L25" evidence="5">
    <location>
        <begin position="4"/>
        <end position="89"/>
    </location>
</feature>
<evidence type="ECO:0000259" key="5">
    <source>
        <dbReference type="Pfam" id="PF01386"/>
    </source>
</evidence>
<dbReference type="Gene3D" id="2.40.240.10">
    <property type="entry name" value="Ribosomal Protein L25, Chain P"/>
    <property type="match status" value="1"/>
</dbReference>
<evidence type="ECO:0000256" key="1">
    <source>
        <dbReference type="ARBA" id="ARBA00022730"/>
    </source>
</evidence>
<dbReference type="PANTHER" id="PTHR33284:SF1">
    <property type="entry name" value="RIBOSOMAL PROTEIN L25_GLN-TRNA SYNTHETASE, ANTI-CODON-BINDING DOMAIN-CONTAINING PROTEIN"/>
    <property type="match status" value="1"/>
</dbReference>
<dbReference type="Proteomes" id="UP000886805">
    <property type="component" value="Unassembled WGS sequence"/>
</dbReference>
<name>A0A9D1X476_9FIRM</name>
<dbReference type="InterPro" id="IPR020057">
    <property type="entry name" value="Ribosomal_bL25_b-dom"/>
</dbReference>
<keyword evidence="4" id="KW-0687">Ribonucleoprotein</keyword>
<comment type="caution">
    <text evidence="7">The sequence shown here is derived from an EMBL/GenBank/DDBJ whole genome shotgun (WGS) entry which is preliminary data.</text>
</comment>
<evidence type="ECO:0000259" key="6">
    <source>
        <dbReference type="Pfam" id="PF14693"/>
    </source>
</evidence>
<dbReference type="AlphaFoldDB" id="A0A9D1X476"/>
<gene>
    <name evidence="7" type="ORF">H9849_04425</name>
</gene>